<proteinExistence type="predicted"/>
<dbReference type="EMBL" id="MFZH01000031">
    <property type="protein sequence ID" value="OGK18485.1"/>
    <property type="molecule type" value="Genomic_DNA"/>
</dbReference>
<reference evidence="1 2" key="1">
    <citation type="journal article" date="2016" name="Nat. Commun.">
        <title>Thousands of microbial genomes shed light on interconnected biogeochemical processes in an aquifer system.</title>
        <authorList>
            <person name="Anantharaman K."/>
            <person name="Brown C.T."/>
            <person name="Hug L.A."/>
            <person name="Sharon I."/>
            <person name="Castelle C.J."/>
            <person name="Probst A.J."/>
            <person name="Thomas B.C."/>
            <person name="Singh A."/>
            <person name="Wilkins M.J."/>
            <person name="Karaoz U."/>
            <person name="Brodie E.L."/>
            <person name="Williams K.H."/>
            <person name="Hubbard S.S."/>
            <person name="Banfield J.F."/>
        </authorList>
    </citation>
    <scope>NUCLEOTIDE SEQUENCE [LARGE SCALE GENOMIC DNA]</scope>
</reference>
<dbReference type="AlphaFoldDB" id="A0A1F7GHV5"/>
<protein>
    <submittedName>
        <fullName evidence="1">Uncharacterized protein</fullName>
    </submittedName>
</protein>
<gene>
    <name evidence="1" type="ORF">A2799_00685</name>
</gene>
<sequence length="422" mass="47782">MLVETVSPTTQKPLAFDMRHEWEKTERYGEPYRESFLDNAHYYGLETFARKPIVEYYHEIENDGSLHFSEGGMRVSAADRILLPYFNRSMPDWYRQRARTEYGAIRSLENKIRTALPGDRFVEFSPAPFDVPASELAGTAFGTHSFARTYEVVKDEATGRRRLLGKAHLNYLTQEAQAQLFTELTGQNIDLNNLLGAIGKLDSTMDITTIERIIETIPEAHKVPVPENSPEAKRRKDIEAYMYRLDPWLESTFLLMLDGAPARDIVNRFQDWEKALQAYVKDGTDYSQIFSGHDVARMLDDDVYMTAQMRALRAREYKAWENCCGGGSGFSGSHEELLRAIVGYVKPEHNWEWTIGDCIVKDKEGTVIGGCGAKNVDVGPVSLCRACTAEDDARQAAESALPEPFKLKTLEVDDFFANQLAA</sequence>
<accession>A0A1F7GHV5</accession>
<organism evidence="1 2">
    <name type="scientific">Candidatus Roizmanbacteria bacterium RIFCSPHIGHO2_01_FULL_39_24</name>
    <dbReference type="NCBI Taxonomy" id="1802032"/>
    <lineage>
        <taxon>Bacteria</taxon>
        <taxon>Candidatus Roizmaniibacteriota</taxon>
    </lineage>
</organism>
<evidence type="ECO:0000313" key="1">
    <source>
        <dbReference type="EMBL" id="OGK18485.1"/>
    </source>
</evidence>
<dbReference type="Proteomes" id="UP000176850">
    <property type="component" value="Unassembled WGS sequence"/>
</dbReference>
<evidence type="ECO:0000313" key="2">
    <source>
        <dbReference type="Proteomes" id="UP000176850"/>
    </source>
</evidence>
<name>A0A1F7GHV5_9BACT</name>
<comment type="caution">
    <text evidence="1">The sequence shown here is derived from an EMBL/GenBank/DDBJ whole genome shotgun (WGS) entry which is preliminary data.</text>
</comment>